<feature type="region of interest" description="Disordered" evidence="2">
    <location>
        <begin position="699"/>
        <end position="760"/>
    </location>
</feature>
<dbReference type="VEuPathDB" id="TriTrypDB:TCSYLVIO_006251"/>
<dbReference type="VEuPathDB" id="TriTrypDB:Tc_MARK_4958"/>
<gene>
    <name evidence="3" type="ORF">C4B63_4g249</name>
</gene>
<feature type="compositionally biased region" description="Polar residues" evidence="2">
    <location>
        <begin position="964"/>
        <end position="973"/>
    </location>
</feature>
<comment type="caution">
    <text evidence="3">The sequence shown here is derived from an EMBL/GenBank/DDBJ whole genome shotgun (WGS) entry which is preliminary data.</text>
</comment>
<feature type="region of interest" description="Disordered" evidence="2">
    <location>
        <begin position="924"/>
        <end position="992"/>
    </location>
</feature>
<dbReference type="VEuPathDB" id="TriTrypDB:C3747_150g10"/>
<dbReference type="VEuPathDB" id="TriTrypDB:TcCLB.503939.130"/>
<feature type="compositionally biased region" description="Basic and acidic residues" evidence="2">
    <location>
        <begin position="699"/>
        <end position="711"/>
    </location>
</feature>
<feature type="coiled-coil region" evidence="1">
    <location>
        <begin position="765"/>
        <end position="806"/>
    </location>
</feature>
<name>A0A2V2VZE2_TRYCR</name>
<dbReference type="VEuPathDB" id="TriTrypDB:BCY84_18817"/>
<dbReference type="VEuPathDB" id="TriTrypDB:TcBrA4_0083690"/>
<proteinExistence type="predicted"/>
<dbReference type="EMBL" id="PRFA01000004">
    <property type="protein sequence ID" value="PWV01631.1"/>
    <property type="molecule type" value="Genomic_DNA"/>
</dbReference>
<dbReference type="AlphaFoldDB" id="A0A2V2VZE2"/>
<dbReference type="VEuPathDB" id="TriTrypDB:TcG_06036"/>
<dbReference type="VEuPathDB" id="TriTrypDB:ECC02_001129"/>
<evidence type="ECO:0000256" key="2">
    <source>
        <dbReference type="SAM" id="MobiDB-lite"/>
    </source>
</evidence>
<feature type="compositionally biased region" description="Basic and acidic residues" evidence="2">
    <location>
        <begin position="748"/>
        <end position="760"/>
    </location>
</feature>
<feature type="coiled-coil region" evidence="1">
    <location>
        <begin position="115"/>
        <end position="237"/>
    </location>
</feature>
<dbReference type="VEuPathDB" id="TriTrypDB:TcCLB.509805.70"/>
<evidence type="ECO:0000313" key="3">
    <source>
        <dbReference type="EMBL" id="PWV01631.1"/>
    </source>
</evidence>
<accession>A0A2V2VZE2</accession>
<dbReference type="VEuPathDB" id="TriTrypDB:TcCL_NonESM06948"/>
<sequence length="992" mass="113814">MEEGYSGNEVAAGMCAVGSSLPTRSLPLDPPHSSCAPSPVGRSATVIGGAVIRSPMAMTSPAAHTTSIAAAAAASSAAAGRAMESASPVSTTTAAEYVEIEQKQAELRSVVEHRIMTLERSLKRREEEIEALKMQLLKTEEDYQFNYELIKDRDAALEEAATQLQVLYDELKRRKSEELTLSKRLEGFEKETHHLRQRLRETEVEREQTVQRVQQMYQQKERQIKEAFGQKETALETEKQRLHEEYLKRFKAMDDIREETADKSEALAKELEAKWGQQVRGLEEKLVASTKVMDAVQSEKAAIESRYSEASQALSLLKHENESLQQQHQVFVAEAAEKQSELEAKLNEYNAVMGQGIATAEDSIRQQTRRANMLEVECGQLQSQVTELQERLQASRIQRDDDTKRLMEESNKMRENYRQAETQMEERRRNWADRERQLTLQLQRLQEELEDARKKGDTAVSRMGELQARYEVSQEERARCEEEIERFRRDLQRCREEEQRTAAHAQEVQRAAEEKIRNAGREVEVAQEEVERLKKRLFEAQERSQSEAARLTRELHASEAARQALEEHFHLAEDANGQRALIENLRREKEALERRVLELEQTNAAIRDQVASFTMELQNDPVVKSAKETQRRVQELQEQLLQAREDVQRLRDTLREKEEELSRYQLEILRARSAETAVLHQRDQEDQRLREEYQSAKEAYESMRKALRDQKQQQQQQRSRVSPGKPATLNQKSGSDDDDRRDRHRSGEKKVSCAAERDPVSMREADLWRRKYLQLEQNLRDLLRERDSLARELRLTRQDVDALTSEKQSLVDLNSLLKAQLREAYRTALEYPQLTLRPPTPEQRQHQGGQKQQPAIVPMQTDTNLESGKKAVQDSSQPVPSLAVDAFFRGVSAPQSSVDAERLSALEVELAAMKASMLNHRQSFTRASRSGGGGAVAASKDRDTRRQLQQQQQQQKPQKNTPQIASMSRSLSRSGAPLVHRGSSAVRHYGYR</sequence>
<keyword evidence="1" id="KW-0175">Coiled coil</keyword>
<evidence type="ECO:0000313" key="4">
    <source>
        <dbReference type="Proteomes" id="UP000246121"/>
    </source>
</evidence>
<evidence type="ECO:0000256" key="1">
    <source>
        <dbReference type="SAM" id="Coils"/>
    </source>
</evidence>
<dbReference type="VEuPathDB" id="TriTrypDB:C4B63_4g249"/>
<evidence type="ECO:0008006" key="5">
    <source>
        <dbReference type="Google" id="ProtNLM"/>
    </source>
</evidence>
<organism evidence="3 4">
    <name type="scientific">Trypanosoma cruzi</name>
    <dbReference type="NCBI Taxonomy" id="5693"/>
    <lineage>
        <taxon>Eukaryota</taxon>
        <taxon>Discoba</taxon>
        <taxon>Euglenozoa</taxon>
        <taxon>Kinetoplastea</taxon>
        <taxon>Metakinetoplastina</taxon>
        <taxon>Trypanosomatida</taxon>
        <taxon>Trypanosomatidae</taxon>
        <taxon>Trypanosoma</taxon>
        <taxon>Schizotrypanum</taxon>
    </lineage>
</organism>
<dbReference type="VEuPathDB" id="TriTrypDB:TCDM_05300"/>
<feature type="region of interest" description="Disordered" evidence="2">
    <location>
        <begin position="835"/>
        <end position="855"/>
    </location>
</feature>
<feature type="compositionally biased region" description="Low complexity" evidence="2">
    <location>
        <begin position="947"/>
        <end position="963"/>
    </location>
</feature>
<dbReference type="Proteomes" id="UP000246121">
    <property type="component" value="Unassembled WGS sequence"/>
</dbReference>
<reference evidence="3 4" key="1">
    <citation type="journal article" date="2018" name="Microb. Genom.">
        <title>Expanding an expanded genome: long-read sequencing of Trypanosoma cruzi.</title>
        <authorList>
            <person name="Berna L."/>
            <person name="Rodriguez M."/>
            <person name="Chiribao M.L."/>
            <person name="Parodi-Talice A."/>
            <person name="Pita S."/>
            <person name="Rijo G."/>
            <person name="Alvarez-Valin F."/>
            <person name="Robello C."/>
        </authorList>
    </citation>
    <scope>NUCLEOTIDE SEQUENCE [LARGE SCALE GENOMIC DNA]</scope>
    <source>
        <strain evidence="3 4">Dm28c</strain>
    </source>
</reference>
<protein>
    <recommendedName>
        <fullName evidence="5">Basal body protein</fullName>
    </recommendedName>
</protein>